<accession>A0ACD3A2I5</accession>
<dbReference type="Proteomes" id="UP000308600">
    <property type="component" value="Unassembled WGS sequence"/>
</dbReference>
<evidence type="ECO:0000313" key="1">
    <source>
        <dbReference type="EMBL" id="TFK59859.1"/>
    </source>
</evidence>
<gene>
    <name evidence="1" type="ORF">BDN72DRAFT_905473</name>
</gene>
<keyword evidence="2" id="KW-1185">Reference proteome</keyword>
<organism evidence="1 2">
    <name type="scientific">Pluteus cervinus</name>
    <dbReference type="NCBI Taxonomy" id="181527"/>
    <lineage>
        <taxon>Eukaryota</taxon>
        <taxon>Fungi</taxon>
        <taxon>Dikarya</taxon>
        <taxon>Basidiomycota</taxon>
        <taxon>Agaricomycotina</taxon>
        <taxon>Agaricomycetes</taxon>
        <taxon>Agaricomycetidae</taxon>
        <taxon>Agaricales</taxon>
        <taxon>Pluteineae</taxon>
        <taxon>Pluteaceae</taxon>
        <taxon>Pluteus</taxon>
    </lineage>
</organism>
<sequence>MPDAYAILTDCLQNLQLYSVDSDSVIISDEASLCDLLEALSLLQLEERLKQIQYTTAVEAGDVEHFQQVTASGQENLSFDDLLKIFMAWSAAKQQMPPSRPSVCRLSFDVATSSEVTNPPAPIVTPSLHSGNNFASGVMSISPRCLDNDFMTLNSIASPEAILSPGPGSSHFLRRDDHAPAIAQLEFTVSQLLDRLELLEAKCEKYDAYTRLPERQGLKFQHDRYSLHALDDLGSRVEHMESVIARVKALTPCQGHADPGLSERLKEEILQVDLFPRCSAIEHHLRTLSRPIKLLEDLQTKFAGDHEFLLRQQGTIGDRLAQLTLNSFSWEDWKTIFRGLQNYVEDSIANLATSPPAHQVESVGLHLEISHSIGALDGQTGVSPDQLSDMSAILTPTEPSPEGTIRRSWEFLSHFSKSRWALALTVLSLIPFVLLYYPAVPDRTPQPAILPASSVGEGFMIQRDIYDMCKMKNHPSQTPNDGKSASVQPPADGRYHPYDPNTWPSYLEDQRLTRSSSKEQSGSPPSLPTKKCRARASKSTNHLVSESSDATTAAATSSIPLTEKCSSARPLPVPQITTGIKSAAPPFPIPQATAGAGPVLPRADMSVQPVPPPAHIGTGTHPPPSPLSTPQNTIGGSTPPSLHCTSIQSVSRLTHATTDAHPPPLPPKPTQVGGPVLTLLPSTSASLSQPLPPHPMPQIATAEDYVAPPPPPTNTGAHVAPPSLVIPQKRHVMGLTSKSYWLIQR</sequence>
<name>A0ACD3A2I5_9AGAR</name>
<proteinExistence type="predicted"/>
<reference evidence="1 2" key="1">
    <citation type="journal article" date="2019" name="Nat. Ecol. Evol.">
        <title>Megaphylogeny resolves global patterns of mushroom evolution.</title>
        <authorList>
            <person name="Varga T."/>
            <person name="Krizsan K."/>
            <person name="Foldi C."/>
            <person name="Dima B."/>
            <person name="Sanchez-Garcia M."/>
            <person name="Sanchez-Ramirez S."/>
            <person name="Szollosi G.J."/>
            <person name="Szarkandi J.G."/>
            <person name="Papp V."/>
            <person name="Albert L."/>
            <person name="Andreopoulos W."/>
            <person name="Angelini C."/>
            <person name="Antonin V."/>
            <person name="Barry K.W."/>
            <person name="Bougher N.L."/>
            <person name="Buchanan P."/>
            <person name="Buyck B."/>
            <person name="Bense V."/>
            <person name="Catcheside P."/>
            <person name="Chovatia M."/>
            <person name="Cooper J."/>
            <person name="Damon W."/>
            <person name="Desjardin D."/>
            <person name="Finy P."/>
            <person name="Geml J."/>
            <person name="Haridas S."/>
            <person name="Hughes K."/>
            <person name="Justo A."/>
            <person name="Karasinski D."/>
            <person name="Kautmanova I."/>
            <person name="Kiss B."/>
            <person name="Kocsube S."/>
            <person name="Kotiranta H."/>
            <person name="LaButti K.M."/>
            <person name="Lechner B.E."/>
            <person name="Liimatainen K."/>
            <person name="Lipzen A."/>
            <person name="Lukacs Z."/>
            <person name="Mihaltcheva S."/>
            <person name="Morgado L.N."/>
            <person name="Niskanen T."/>
            <person name="Noordeloos M.E."/>
            <person name="Ohm R.A."/>
            <person name="Ortiz-Santana B."/>
            <person name="Ovrebo C."/>
            <person name="Racz N."/>
            <person name="Riley R."/>
            <person name="Savchenko A."/>
            <person name="Shiryaev A."/>
            <person name="Soop K."/>
            <person name="Spirin V."/>
            <person name="Szebenyi C."/>
            <person name="Tomsovsky M."/>
            <person name="Tulloss R.E."/>
            <person name="Uehling J."/>
            <person name="Grigoriev I.V."/>
            <person name="Vagvolgyi C."/>
            <person name="Papp T."/>
            <person name="Martin F.M."/>
            <person name="Miettinen O."/>
            <person name="Hibbett D.S."/>
            <person name="Nagy L.G."/>
        </authorList>
    </citation>
    <scope>NUCLEOTIDE SEQUENCE [LARGE SCALE GENOMIC DNA]</scope>
    <source>
        <strain evidence="1 2">NL-1719</strain>
    </source>
</reference>
<evidence type="ECO:0000313" key="2">
    <source>
        <dbReference type="Proteomes" id="UP000308600"/>
    </source>
</evidence>
<protein>
    <submittedName>
        <fullName evidence="1">Uncharacterized protein</fullName>
    </submittedName>
</protein>
<dbReference type="EMBL" id="ML208878">
    <property type="protein sequence ID" value="TFK59859.1"/>
    <property type="molecule type" value="Genomic_DNA"/>
</dbReference>